<dbReference type="Gramene" id="mRNA:HanXRQr2_Chr13g0565321">
    <property type="protein sequence ID" value="mRNA:HanXRQr2_Chr13g0565321"/>
    <property type="gene ID" value="HanXRQr2_Chr13g0565321"/>
</dbReference>
<dbReference type="Proteomes" id="UP000215914">
    <property type="component" value="Chromosome 13"/>
</dbReference>
<accession>A0A251SMS3</accession>
<dbReference type="EMBL" id="MNCJ02000328">
    <property type="protein sequence ID" value="KAF5771474.1"/>
    <property type="molecule type" value="Genomic_DNA"/>
</dbReference>
<reference evidence="3" key="2">
    <citation type="submission" date="2017-02" db="EMBL/GenBank/DDBJ databases">
        <title>Sunflower complete genome.</title>
        <authorList>
            <person name="Langlade N."/>
            <person name="Munos S."/>
        </authorList>
    </citation>
    <scope>NUCLEOTIDE SEQUENCE [LARGE SCALE GENOMIC DNA]</scope>
    <source>
        <tissue evidence="3">Leaves</tissue>
    </source>
</reference>
<name>A0A251SMS3_HELAN</name>
<sequence>MYYYFYAAHKKQRKIDSQKATLKSSSSISNAQCLSKFQDTSIRESSNLNVFRSPCADISNVLNMGMVHMDTNDGKQRRKIRKLYLDRKKSKNMYDTGNLRVSSTPSSFGMAENSKCNHASTSTVLTNINVSNPFNCVNSGNFVTYSIIISTMILITYTFFLIQIFSYRFL</sequence>
<reference evidence="2 4" key="1">
    <citation type="journal article" date="2017" name="Nature">
        <title>The sunflower genome provides insights into oil metabolism, flowering and Asterid evolution.</title>
        <authorList>
            <person name="Badouin H."/>
            <person name="Gouzy J."/>
            <person name="Grassa C.J."/>
            <person name="Murat F."/>
            <person name="Staton S.E."/>
            <person name="Cottret L."/>
            <person name="Lelandais-Briere C."/>
            <person name="Owens G.L."/>
            <person name="Carrere S."/>
            <person name="Mayjonade B."/>
            <person name="Legrand L."/>
            <person name="Gill N."/>
            <person name="Kane N.C."/>
            <person name="Bowers J.E."/>
            <person name="Hubner S."/>
            <person name="Bellec A."/>
            <person name="Berard A."/>
            <person name="Berges H."/>
            <person name="Blanchet N."/>
            <person name="Boniface M.C."/>
            <person name="Brunel D."/>
            <person name="Catrice O."/>
            <person name="Chaidir N."/>
            <person name="Claudel C."/>
            <person name="Donnadieu C."/>
            <person name="Faraut T."/>
            <person name="Fievet G."/>
            <person name="Helmstetter N."/>
            <person name="King M."/>
            <person name="Knapp S.J."/>
            <person name="Lai Z."/>
            <person name="Le Paslier M.C."/>
            <person name="Lippi Y."/>
            <person name="Lorenzon L."/>
            <person name="Mandel J.R."/>
            <person name="Marage G."/>
            <person name="Marchand G."/>
            <person name="Marquand E."/>
            <person name="Bret-Mestries E."/>
            <person name="Morien E."/>
            <person name="Nambeesan S."/>
            <person name="Nguyen T."/>
            <person name="Pegot-Espagnet P."/>
            <person name="Pouilly N."/>
            <person name="Raftis F."/>
            <person name="Sallet E."/>
            <person name="Schiex T."/>
            <person name="Thomas J."/>
            <person name="Vandecasteele C."/>
            <person name="Vares D."/>
            <person name="Vear F."/>
            <person name="Vautrin S."/>
            <person name="Crespi M."/>
            <person name="Mangin B."/>
            <person name="Burke J.M."/>
            <person name="Salse J."/>
            <person name="Munos S."/>
            <person name="Vincourt P."/>
            <person name="Rieseberg L.H."/>
            <person name="Langlade N.B."/>
        </authorList>
    </citation>
    <scope>NUCLEOTIDE SEQUENCE [LARGE SCALE GENOMIC DNA]</scope>
    <source>
        <strain evidence="4">cv. SF193</strain>
        <tissue evidence="2">Leaves</tissue>
    </source>
</reference>
<organism evidence="3 4">
    <name type="scientific">Helianthus annuus</name>
    <name type="common">Common sunflower</name>
    <dbReference type="NCBI Taxonomy" id="4232"/>
    <lineage>
        <taxon>Eukaryota</taxon>
        <taxon>Viridiplantae</taxon>
        <taxon>Streptophyta</taxon>
        <taxon>Embryophyta</taxon>
        <taxon>Tracheophyta</taxon>
        <taxon>Spermatophyta</taxon>
        <taxon>Magnoliopsida</taxon>
        <taxon>eudicotyledons</taxon>
        <taxon>Gunneridae</taxon>
        <taxon>Pentapetalae</taxon>
        <taxon>asterids</taxon>
        <taxon>campanulids</taxon>
        <taxon>Asterales</taxon>
        <taxon>Asteraceae</taxon>
        <taxon>Asteroideae</taxon>
        <taxon>Heliantheae alliance</taxon>
        <taxon>Heliantheae</taxon>
        <taxon>Helianthus</taxon>
    </lineage>
</organism>
<keyword evidence="4" id="KW-1185">Reference proteome</keyword>
<reference evidence="2" key="3">
    <citation type="submission" date="2020-06" db="EMBL/GenBank/DDBJ databases">
        <title>Helianthus annuus Genome sequencing and assembly Release 2.</title>
        <authorList>
            <person name="Gouzy J."/>
            <person name="Langlade N."/>
            <person name="Munos S."/>
        </authorList>
    </citation>
    <scope>NUCLEOTIDE SEQUENCE</scope>
    <source>
        <tissue evidence="2">Leaves</tissue>
    </source>
</reference>
<dbReference type="InParanoid" id="A0A251SMS3"/>
<evidence type="ECO:0000313" key="2">
    <source>
        <dbReference type="EMBL" id="KAF5771474.1"/>
    </source>
</evidence>
<protein>
    <submittedName>
        <fullName evidence="3">Uncharacterized protein</fullName>
    </submittedName>
</protein>
<dbReference type="AlphaFoldDB" id="A0A251SMS3"/>
<keyword evidence="1" id="KW-0812">Transmembrane</keyword>
<evidence type="ECO:0000313" key="4">
    <source>
        <dbReference type="Proteomes" id="UP000215914"/>
    </source>
</evidence>
<keyword evidence="1" id="KW-0472">Membrane</keyword>
<dbReference type="EMBL" id="CM007902">
    <property type="protein sequence ID" value="OTG00128.1"/>
    <property type="molecule type" value="Genomic_DNA"/>
</dbReference>
<evidence type="ECO:0000256" key="1">
    <source>
        <dbReference type="SAM" id="Phobius"/>
    </source>
</evidence>
<gene>
    <name evidence="3" type="ORF">HannXRQ_Chr13g0387491</name>
    <name evidence="2" type="ORF">HanXRQr2_Chr13g0565321</name>
</gene>
<feature type="transmembrane region" description="Helical" evidence="1">
    <location>
        <begin position="142"/>
        <end position="165"/>
    </location>
</feature>
<proteinExistence type="predicted"/>
<keyword evidence="1" id="KW-1133">Transmembrane helix</keyword>
<evidence type="ECO:0000313" key="3">
    <source>
        <dbReference type="EMBL" id="OTG00128.1"/>
    </source>
</evidence>